<sequence length="241" mass="27091">QAENGAWNSGVSVGGETTETTTYQAIAPSLYGNERGVVYWTEFVPSDLATKNVTAEHYATMPTQQPLSTREMETQTSMDNEPFDMSHKQQYDINNSAHDTNTITNNSDNNNSDLITNDKFNEPEWRYDSKGIEEGGQWEVQLYLKHGYEMIQGVVLSCVPEAKPLCLIRRRRDNPSEGFHFHIIHLEEIELRAYCKRCCFPFCLCFVASPKVTNSHDEQKVEANFGGSGSGGHGTADPREP</sequence>
<dbReference type="EMBL" id="ASPP01047455">
    <property type="protein sequence ID" value="ETN98164.1"/>
    <property type="molecule type" value="Genomic_DNA"/>
</dbReference>
<evidence type="ECO:0000256" key="1">
    <source>
        <dbReference type="SAM" id="MobiDB-lite"/>
    </source>
</evidence>
<keyword evidence="3" id="KW-1185">Reference proteome</keyword>
<feature type="region of interest" description="Disordered" evidence="1">
    <location>
        <begin position="96"/>
        <end position="117"/>
    </location>
</feature>
<name>X6LBP0_RETFI</name>
<dbReference type="AlphaFoldDB" id="X6LBP0"/>
<protein>
    <submittedName>
        <fullName evidence="2">Uncharacterized protein</fullName>
    </submittedName>
</protein>
<evidence type="ECO:0000313" key="2">
    <source>
        <dbReference type="EMBL" id="ETN98164.1"/>
    </source>
</evidence>
<gene>
    <name evidence="2" type="ORF">RFI_39350</name>
</gene>
<feature type="non-terminal residue" evidence="2">
    <location>
        <position position="1"/>
    </location>
</feature>
<feature type="region of interest" description="Disordered" evidence="1">
    <location>
        <begin position="219"/>
        <end position="241"/>
    </location>
</feature>
<evidence type="ECO:0000313" key="3">
    <source>
        <dbReference type="Proteomes" id="UP000023152"/>
    </source>
</evidence>
<feature type="compositionally biased region" description="Low complexity" evidence="1">
    <location>
        <begin position="99"/>
        <end position="117"/>
    </location>
</feature>
<reference evidence="2 3" key="1">
    <citation type="journal article" date="2013" name="Curr. Biol.">
        <title>The Genome of the Foraminiferan Reticulomyxa filosa.</title>
        <authorList>
            <person name="Glockner G."/>
            <person name="Hulsmann N."/>
            <person name="Schleicher M."/>
            <person name="Noegel A.A."/>
            <person name="Eichinger L."/>
            <person name="Gallinger C."/>
            <person name="Pawlowski J."/>
            <person name="Sierra R."/>
            <person name="Euteneuer U."/>
            <person name="Pillet L."/>
            <person name="Moustafa A."/>
            <person name="Platzer M."/>
            <person name="Groth M."/>
            <person name="Szafranski K."/>
            <person name="Schliwa M."/>
        </authorList>
    </citation>
    <scope>NUCLEOTIDE SEQUENCE [LARGE SCALE GENOMIC DNA]</scope>
</reference>
<dbReference type="Proteomes" id="UP000023152">
    <property type="component" value="Unassembled WGS sequence"/>
</dbReference>
<accession>X6LBP0</accession>
<comment type="caution">
    <text evidence="2">The sequence shown here is derived from an EMBL/GenBank/DDBJ whole genome shotgun (WGS) entry which is preliminary data.</text>
</comment>
<proteinExistence type="predicted"/>
<organism evidence="2 3">
    <name type="scientific">Reticulomyxa filosa</name>
    <dbReference type="NCBI Taxonomy" id="46433"/>
    <lineage>
        <taxon>Eukaryota</taxon>
        <taxon>Sar</taxon>
        <taxon>Rhizaria</taxon>
        <taxon>Retaria</taxon>
        <taxon>Foraminifera</taxon>
        <taxon>Monothalamids</taxon>
        <taxon>Reticulomyxidae</taxon>
        <taxon>Reticulomyxa</taxon>
    </lineage>
</organism>